<dbReference type="Pfam" id="PF00970">
    <property type="entry name" value="FAD_binding_6"/>
    <property type="match status" value="1"/>
</dbReference>
<dbReference type="Proteomes" id="UP000034917">
    <property type="component" value="Unassembled WGS sequence"/>
</dbReference>
<protein>
    <submittedName>
        <fullName evidence="2">Oxidoreductase FAD/NAD(P)-binding domain protein</fullName>
    </submittedName>
</protein>
<gene>
    <name evidence="2" type="ORF">US40_C0009G0003</name>
</gene>
<evidence type="ECO:0000259" key="1">
    <source>
        <dbReference type="PROSITE" id="PS51384"/>
    </source>
</evidence>
<dbReference type="Gene3D" id="2.40.30.10">
    <property type="entry name" value="Translation factors"/>
    <property type="match status" value="1"/>
</dbReference>
<dbReference type="PATRIC" id="fig|1618486.3.peg.700"/>
<dbReference type="Pfam" id="PF00175">
    <property type="entry name" value="NAD_binding_1"/>
    <property type="match status" value="1"/>
</dbReference>
<dbReference type="PROSITE" id="PS51384">
    <property type="entry name" value="FAD_FR"/>
    <property type="match status" value="1"/>
</dbReference>
<dbReference type="InterPro" id="IPR001433">
    <property type="entry name" value="OxRdtase_FAD/NAD-bd"/>
</dbReference>
<dbReference type="InterPro" id="IPR039261">
    <property type="entry name" value="FNR_nucleotide-bd"/>
</dbReference>
<dbReference type="Gene3D" id="3.40.50.80">
    <property type="entry name" value="Nucleotide-binding domain of ferredoxin-NADP reductase (FNR) module"/>
    <property type="match status" value="1"/>
</dbReference>
<dbReference type="GO" id="GO:0016491">
    <property type="term" value="F:oxidoreductase activity"/>
    <property type="evidence" value="ECO:0007669"/>
    <property type="project" value="InterPro"/>
</dbReference>
<comment type="caution">
    <text evidence="2">The sequence shown here is derived from an EMBL/GenBank/DDBJ whole genome shotgun (WGS) entry which is preliminary data.</text>
</comment>
<dbReference type="SUPFAM" id="SSF63380">
    <property type="entry name" value="Riboflavin synthase domain-like"/>
    <property type="match status" value="1"/>
</dbReference>
<name>A0A0G0G5I7_9BACT</name>
<proteinExistence type="predicted"/>
<dbReference type="SUPFAM" id="SSF52343">
    <property type="entry name" value="Ferredoxin reductase-like, C-terminal NADP-linked domain"/>
    <property type="match status" value="1"/>
</dbReference>
<dbReference type="AlphaFoldDB" id="A0A0G0G5I7"/>
<dbReference type="InterPro" id="IPR050415">
    <property type="entry name" value="MRET"/>
</dbReference>
<organism evidence="2 3">
    <name type="scientific">Candidatus Roizmanbacteria bacterium GW2011_GWC2_37_13</name>
    <dbReference type="NCBI Taxonomy" id="1618486"/>
    <lineage>
        <taxon>Bacteria</taxon>
        <taxon>Candidatus Roizmaniibacteriota</taxon>
    </lineage>
</organism>
<dbReference type="PANTHER" id="PTHR47354">
    <property type="entry name" value="NADH OXIDOREDUCTASE HCR"/>
    <property type="match status" value="1"/>
</dbReference>
<dbReference type="InterPro" id="IPR017927">
    <property type="entry name" value="FAD-bd_FR_type"/>
</dbReference>
<sequence>MIKNYQTILTNKKQLVNNIYFFKFKLIEPLEISFIPGQYLILKVQGKPRLYSIASSSLEKNTLEFIIELFPGGLASTYLDKLKIGEEVIFHGPAGQFKLRENDKQKIFLVTGTGIAPVRSMLKSTLDIGGLKLDKEVGNLMLEDQSSNFQSQNPASNFQHQTSIFLFWGLKTYKDVYLFDELKEFNLKICLSRESNLNMILEPDRQYFDLGHVDQVMERQLANYRLQITDYEFYLCGGRNVVESLRQNLLSKNIPQEYIYFEKF</sequence>
<accession>A0A0G0G5I7</accession>
<dbReference type="InterPro" id="IPR008333">
    <property type="entry name" value="Cbr1-like_FAD-bd_dom"/>
</dbReference>
<dbReference type="PRINTS" id="PR00410">
    <property type="entry name" value="PHEHYDRXLASE"/>
</dbReference>
<dbReference type="InterPro" id="IPR017938">
    <property type="entry name" value="Riboflavin_synthase-like_b-brl"/>
</dbReference>
<feature type="domain" description="FAD-binding FR-type" evidence="1">
    <location>
        <begin position="2"/>
        <end position="100"/>
    </location>
</feature>
<reference evidence="2 3" key="1">
    <citation type="journal article" date="2015" name="Nature">
        <title>rRNA introns, odd ribosomes, and small enigmatic genomes across a large radiation of phyla.</title>
        <authorList>
            <person name="Brown C.T."/>
            <person name="Hug L.A."/>
            <person name="Thomas B.C."/>
            <person name="Sharon I."/>
            <person name="Castelle C.J."/>
            <person name="Singh A."/>
            <person name="Wilkins M.J."/>
            <person name="Williams K.H."/>
            <person name="Banfield J.F."/>
        </authorList>
    </citation>
    <scope>NUCLEOTIDE SEQUENCE [LARGE SCALE GENOMIC DNA]</scope>
</reference>
<dbReference type="PANTHER" id="PTHR47354:SF5">
    <property type="entry name" value="PROTEIN RFBI"/>
    <property type="match status" value="1"/>
</dbReference>
<dbReference type="EMBL" id="LBSV01000009">
    <property type="protein sequence ID" value="KKQ25297.1"/>
    <property type="molecule type" value="Genomic_DNA"/>
</dbReference>
<evidence type="ECO:0000313" key="2">
    <source>
        <dbReference type="EMBL" id="KKQ25297.1"/>
    </source>
</evidence>
<evidence type="ECO:0000313" key="3">
    <source>
        <dbReference type="Proteomes" id="UP000034917"/>
    </source>
</evidence>